<dbReference type="InterPro" id="IPR009678">
    <property type="entry name" value="Phage_tail_completion_R"/>
</dbReference>
<evidence type="ECO:0000313" key="2">
    <source>
        <dbReference type="Proteomes" id="UP001500171"/>
    </source>
</evidence>
<comment type="caution">
    <text evidence="1">The sequence shown here is derived from an EMBL/GenBank/DDBJ whole genome shotgun (WGS) entry which is preliminary data.</text>
</comment>
<dbReference type="Pfam" id="PF06891">
    <property type="entry name" value="P2_Phage_GpR"/>
    <property type="match status" value="1"/>
</dbReference>
<protein>
    <submittedName>
        <fullName evidence="1">Phage tail protein</fullName>
    </submittedName>
</protein>
<dbReference type="RefSeq" id="WP_345492066.1">
    <property type="nucleotide sequence ID" value="NZ_BAABHY010000006.1"/>
</dbReference>
<sequence>MKKPEQIRELLEQHSLLIKNNPDKLHIFIEDSDVIATAAKSLSFEYQYKLNIIILDYAESIDYLMVPIIAWMYVHQNEKMGNSDLRQDAIKLEIEQLNNKSCDVGITLSLTERVIVQNGDSGLEYKHLDDKSPEDMIPTWAVEICQMY</sequence>
<evidence type="ECO:0000313" key="1">
    <source>
        <dbReference type="EMBL" id="GAA5113378.1"/>
    </source>
</evidence>
<organism evidence="1 2">
    <name type="scientific">Orbus sasakiae</name>
    <dbReference type="NCBI Taxonomy" id="1078475"/>
    <lineage>
        <taxon>Bacteria</taxon>
        <taxon>Pseudomonadati</taxon>
        <taxon>Pseudomonadota</taxon>
        <taxon>Gammaproteobacteria</taxon>
        <taxon>Orbales</taxon>
        <taxon>Orbaceae</taxon>
        <taxon>Orbus</taxon>
    </lineage>
</organism>
<gene>
    <name evidence="1" type="ORF">GCM10023211_21400</name>
</gene>
<accession>A0ABP9NBB2</accession>
<dbReference type="EMBL" id="BAABHY010000006">
    <property type="protein sequence ID" value="GAA5113378.1"/>
    <property type="molecule type" value="Genomic_DNA"/>
</dbReference>
<dbReference type="Proteomes" id="UP001500171">
    <property type="component" value="Unassembled WGS sequence"/>
</dbReference>
<reference evidence="2" key="1">
    <citation type="journal article" date="2019" name="Int. J. Syst. Evol. Microbiol.">
        <title>The Global Catalogue of Microorganisms (GCM) 10K type strain sequencing project: providing services to taxonomists for standard genome sequencing and annotation.</title>
        <authorList>
            <consortium name="The Broad Institute Genomics Platform"/>
            <consortium name="The Broad Institute Genome Sequencing Center for Infectious Disease"/>
            <person name="Wu L."/>
            <person name="Ma J."/>
        </authorList>
    </citation>
    <scope>NUCLEOTIDE SEQUENCE [LARGE SCALE GENOMIC DNA]</scope>
    <source>
        <strain evidence="2">JCM 18050</strain>
    </source>
</reference>
<name>A0ABP9NBB2_9GAMM</name>
<keyword evidence="2" id="KW-1185">Reference proteome</keyword>
<proteinExistence type="predicted"/>